<name>A0AAV6VSB8_9ARAC</name>
<comment type="similarity">
    <text evidence="2">Belongs to the CCDC172 family.</text>
</comment>
<feature type="coiled-coil region" evidence="6">
    <location>
        <begin position="26"/>
        <end position="109"/>
    </location>
</feature>
<keyword evidence="4" id="KW-0963">Cytoplasm</keyword>
<evidence type="ECO:0000313" key="8">
    <source>
        <dbReference type="Proteomes" id="UP000827092"/>
    </source>
</evidence>
<dbReference type="Proteomes" id="UP000827092">
    <property type="component" value="Unassembled WGS sequence"/>
</dbReference>
<proteinExistence type="inferred from homology"/>
<dbReference type="GO" id="GO:0005737">
    <property type="term" value="C:cytoplasm"/>
    <property type="evidence" value="ECO:0007669"/>
    <property type="project" value="UniProtKB-SubCell"/>
</dbReference>
<reference evidence="7 8" key="1">
    <citation type="journal article" date="2022" name="Nat. Ecol. Evol.">
        <title>A masculinizing supergene underlies an exaggerated male reproductive morph in a spider.</title>
        <authorList>
            <person name="Hendrickx F."/>
            <person name="De Corte Z."/>
            <person name="Sonet G."/>
            <person name="Van Belleghem S.M."/>
            <person name="Kostlbacher S."/>
            <person name="Vangestel C."/>
        </authorList>
    </citation>
    <scope>NUCLEOTIDE SEQUENCE [LARGE SCALE GENOMIC DNA]</scope>
    <source>
        <strain evidence="7">W744_W776</strain>
    </source>
</reference>
<comment type="caution">
    <text evidence="7">The sequence shown here is derived from an EMBL/GenBank/DDBJ whole genome shotgun (WGS) entry which is preliminary data.</text>
</comment>
<evidence type="ECO:0000313" key="7">
    <source>
        <dbReference type="EMBL" id="KAG8199545.1"/>
    </source>
</evidence>
<keyword evidence="5 6" id="KW-0175">Coiled coil</keyword>
<evidence type="ECO:0000256" key="2">
    <source>
        <dbReference type="ARBA" id="ARBA00008975"/>
    </source>
</evidence>
<protein>
    <recommendedName>
        <fullName evidence="3">Coiled-coil domain-containing protein 172</fullName>
    </recommendedName>
</protein>
<evidence type="ECO:0000256" key="3">
    <source>
        <dbReference type="ARBA" id="ARBA00022327"/>
    </source>
</evidence>
<dbReference type="AlphaFoldDB" id="A0AAV6VSB8"/>
<comment type="subcellular location">
    <subcellularLocation>
        <location evidence="1">Cytoplasm</location>
    </subcellularLocation>
</comment>
<accession>A0AAV6VSB8</accession>
<evidence type="ECO:0000256" key="5">
    <source>
        <dbReference type="ARBA" id="ARBA00023054"/>
    </source>
</evidence>
<dbReference type="InterPro" id="IPR029618">
    <property type="entry name" value="CCDC172"/>
</dbReference>
<sequence length="185" mass="21482">MSNALDNIFNSIYLSEQESKTQHEYLSNIKSQIFNSEKEIREIEQMHHDLLETIAKKIKRLSNREVTLKTLKIRNDLLNERINELNSEKELLLKNQAELKAELHSMSNRFCTEAANFDEEIGFSKRRSKPAYTSGKFAKYENLTEAFSIEGNKTGVKSDVKRDESEIEGFDGFLFDVDFNCSQLE</sequence>
<evidence type="ECO:0000256" key="6">
    <source>
        <dbReference type="SAM" id="Coils"/>
    </source>
</evidence>
<gene>
    <name evidence="7" type="ORF">JTE90_009386</name>
</gene>
<evidence type="ECO:0000256" key="1">
    <source>
        <dbReference type="ARBA" id="ARBA00004496"/>
    </source>
</evidence>
<dbReference type="PANTHER" id="PTHR22419">
    <property type="entry name" value="COILED-COIL DOMAIN-CONTAINING PROTEIN 172"/>
    <property type="match status" value="1"/>
</dbReference>
<keyword evidence="8" id="KW-1185">Reference proteome</keyword>
<evidence type="ECO:0000256" key="4">
    <source>
        <dbReference type="ARBA" id="ARBA00022490"/>
    </source>
</evidence>
<dbReference type="EMBL" id="JAFNEN010000026">
    <property type="protein sequence ID" value="KAG8199545.1"/>
    <property type="molecule type" value="Genomic_DNA"/>
</dbReference>
<dbReference type="PANTHER" id="PTHR22419:SF2">
    <property type="entry name" value="COILED-COIL DOMAIN-CONTAINING PROTEIN 172"/>
    <property type="match status" value="1"/>
</dbReference>
<organism evidence="7 8">
    <name type="scientific">Oedothorax gibbosus</name>
    <dbReference type="NCBI Taxonomy" id="931172"/>
    <lineage>
        <taxon>Eukaryota</taxon>
        <taxon>Metazoa</taxon>
        <taxon>Ecdysozoa</taxon>
        <taxon>Arthropoda</taxon>
        <taxon>Chelicerata</taxon>
        <taxon>Arachnida</taxon>
        <taxon>Araneae</taxon>
        <taxon>Araneomorphae</taxon>
        <taxon>Entelegynae</taxon>
        <taxon>Araneoidea</taxon>
        <taxon>Linyphiidae</taxon>
        <taxon>Erigoninae</taxon>
        <taxon>Oedothorax</taxon>
    </lineage>
</organism>